<feature type="binding site" evidence="4">
    <location>
        <position position="213"/>
    </location>
    <ligand>
        <name>Mn(2+)</name>
        <dbReference type="ChEBI" id="CHEBI:29035"/>
        <label>1</label>
    </ligand>
</feature>
<dbReference type="AlphaFoldDB" id="A0A163BN98"/>
<feature type="binding site" evidence="4">
    <location>
        <position position="136"/>
    </location>
    <ligand>
        <name>Mn(2+)</name>
        <dbReference type="ChEBI" id="CHEBI:29035"/>
        <label>1</label>
    </ligand>
</feature>
<evidence type="ECO:0000256" key="4">
    <source>
        <dbReference type="PIRSR" id="PIRSR036979-1"/>
    </source>
</evidence>
<dbReference type="InterPro" id="IPR020855">
    <property type="entry name" value="Ureohydrolase_Mn_BS"/>
</dbReference>
<protein>
    <submittedName>
        <fullName evidence="6">Agmatinase</fullName>
    </submittedName>
</protein>
<gene>
    <name evidence="6" type="ORF">AWE51_21485</name>
</gene>
<dbReference type="EMBL" id="LQRT01000004">
    <property type="protein sequence ID" value="KZS41580.1"/>
    <property type="molecule type" value="Genomic_DNA"/>
</dbReference>
<evidence type="ECO:0000256" key="3">
    <source>
        <dbReference type="ARBA" id="ARBA00022801"/>
    </source>
</evidence>
<dbReference type="CDD" id="cd11593">
    <property type="entry name" value="Agmatinase-like_2"/>
    <property type="match status" value="1"/>
</dbReference>
<dbReference type="GO" id="GO:0046872">
    <property type="term" value="F:metal ion binding"/>
    <property type="evidence" value="ECO:0007669"/>
    <property type="project" value="UniProtKB-KW"/>
</dbReference>
<comment type="caution">
    <text evidence="6">The sequence shown here is derived from an EMBL/GenBank/DDBJ whole genome shotgun (WGS) entry which is preliminary data.</text>
</comment>
<feature type="binding site" evidence="4">
    <location>
        <position position="132"/>
    </location>
    <ligand>
        <name>Mn(2+)</name>
        <dbReference type="ChEBI" id="CHEBI:29035"/>
        <label>1</label>
    </ligand>
</feature>
<dbReference type="GO" id="GO:0008783">
    <property type="term" value="F:agmatinase activity"/>
    <property type="evidence" value="ECO:0007669"/>
    <property type="project" value="TreeGrafter"/>
</dbReference>
<proteinExistence type="inferred from homology"/>
<keyword evidence="7" id="KW-1185">Reference proteome</keyword>
<dbReference type="PIRSF" id="PIRSF036979">
    <property type="entry name" value="Arginase"/>
    <property type="match status" value="1"/>
</dbReference>
<dbReference type="PANTHER" id="PTHR11358">
    <property type="entry name" value="ARGINASE/AGMATINASE"/>
    <property type="match status" value="1"/>
</dbReference>
<keyword evidence="3 5" id="KW-0378">Hydrolase</keyword>
<dbReference type="InterPro" id="IPR005925">
    <property type="entry name" value="Agmatinase-rel"/>
</dbReference>
<dbReference type="SUPFAM" id="SSF52768">
    <property type="entry name" value="Arginase/deacetylase"/>
    <property type="match status" value="1"/>
</dbReference>
<dbReference type="Gene3D" id="3.40.800.10">
    <property type="entry name" value="Ureohydrolase domain"/>
    <property type="match status" value="1"/>
</dbReference>
<dbReference type="STRING" id="1642818.AWE51_21485"/>
<comment type="similarity">
    <text evidence="1">Belongs to the arginase family. Agmatinase subfamily.</text>
</comment>
<dbReference type="Proteomes" id="UP000076715">
    <property type="component" value="Unassembled WGS sequence"/>
</dbReference>
<evidence type="ECO:0000313" key="7">
    <source>
        <dbReference type="Proteomes" id="UP000076715"/>
    </source>
</evidence>
<dbReference type="Pfam" id="PF00491">
    <property type="entry name" value="Arginase"/>
    <property type="match status" value="1"/>
</dbReference>
<accession>A0A163BN98</accession>
<comment type="cofactor">
    <cofactor evidence="4">
        <name>Mn(2+)</name>
        <dbReference type="ChEBI" id="CHEBI:29035"/>
    </cofactor>
    <text evidence="4">Binds 2 manganese ions per subunit.</text>
</comment>
<feature type="binding site" evidence="4">
    <location>
        <position position="109"/>
    </location>
    <ligand>
        <name>Mn(2+)</name>
        <dbReference type="ChEBI" id="CHEBI:29035"/>
        <label>1</label>
    </ligand>
</feature>
<keyword evidence="2 4" id="KW-0479">Metal-binding</keyword>
<feature type="binding site" evidence="4">
    <location>
        <position position="134"/>
    </location>
    <ligand>
        <name>Mn(2+)</name>
        <dbReference type="ChEBI" id="CHEBI:29035"/>
        <label>1</label>
    </ligand>
</feature>
<dbReference type="InterPro" id="IPR023696">
    <property type="entry name" value="Ureohydrolase_dom_sf"/>
</dbReference>
<dbReference type="PROSITE" id="PS51409">
    <property type="entry name" value="ARGINASE_2"/>
    <property type="match status" value="1"/>
</dbReference>
<dbReference type="NCBIfam" id="TIGR01230">
    <property type="entry name" value="agmatinase"/>
    <property type="match status" value="1"/>
</dbReference>
<sequence length="315" mass="35576">METQKTYAGIPERFAGYDKSKVVLIPVPYDGTSTWGKGADKGPEAFLHASENMELYDIETNSEVYKQGIYLTEAVNENDSPEAMVTSVHAIVKSNIKRNKFVTLVGGEHSISIGAIRAFDECFKDLTVVHIDAHADLRKEYEGSKYNHACALYEANQNTNLVQVGVRSMDASENLVMNKDQVFFAHEMATDDYWMDNAIELMTDNVYITFDLDALDPSILPSTGTPEPGGLLWYETLEFLKKIFEEKNVVGFDIVELCPNKDDKSSDFAAAKLYYKMLSYKFEEQDVDDENENLFVLKGNDKNNSLKFTDDEYEG</sequence>
<reference evidence="6 7" key="1">
    <citation type="submission" date="2016-01" db="EMBL/GenBank/DDBJ databases">
        <title>The draft genome sequence of Aquimarina sp. RZW4-3-2.</title>
        <authorList>
            <person name="Wang Y."/>
        </authorList>
    </citation>
    <scope>NUCLEOTIDE SEQUENCE [LARGE SCALE GENOMIC DNA]</scope>
    <source>
        <strain evidence="6 7">RZW4-3-2</strain>
    </source>
</reference>
<name>A0A163BN98_9FLAO</name>
<keyword evidence="4" id="KW-0464">Manganese</keyword>
<dbReference type="OrthoDB" id="9788689at2"/>
<dbReference type="InterPro" id="IPR006035">
    <property type="entry name" value="Ureohydrolase"/>
</dbReference>
<dbReference type="RefSeq" id="WP_066311942.1">
    <property type="nucleotide sequence ID" value="NZ_LQRT01000004.1"/>
</dbReference>
<feature type="binding site" evidence="4">
    <location>
        <position position="211"/>
    </location>
    <ligand>
        <name>Mn(2+)</name>
        <dbReference type="ChEBI" id="CHEBI:29035"/>
        <label>1</label>
    </ligand>
</feature>
<dbReference type="GO" id="GO:0033389">
    <property type="term" value="P:putrescine biosynthetic process from arginine, via agmatine"/>
    <property type="evidence" value="ECO:0007669"/>
    <property type="project" value="TreeGrafter"/>
</dbReference>
<organism evidence="6 7">
    <name type="scientific">Aquimarina aggregata</name>
    <dbReference type="NCBI Taxonomy" id="1642818"/>
    <lineage>
        <taxon>Bacteria</taxon>
        <taxon>Pseudomonadati</taxon>
        <taxon>Bacteroidota</taxon>
        <taxon>Flavobacteriia</taxon>
        <taxon>Flavobacteriales</taxon>
        <taxon>Flavobacteriaceae</taxon>
        <taxon>Aquimarina</taxon>
    </lineage>
</organism>
<evidence type="ECO:0000313" key="6">
    <source>
        <dbReference type="EMBL" id="KZS41580.1"/>
    </source>
</evidence>
<evidence type="ECO:0000256" key="1">
    <source>
        <dbReference type="ARBA" id="ARBA00009227"/>
    </source>
</evidence>
<evidence type="ECO:0000256" key="5">
    <source>
        <dbReference type="RuleBase" id="RU003684"/>
    </source>
</evidence>
<dbReference type="PANTHER" id="PTHR11358:SF26">
    <property type="entry name" value="GUANIDINO ACID HYDROLASE, MITOCHONDRIAL"/>
    <property type="match status" value="1"/>
</dbReference>
<evidence type="ECO:0000256" key="2">
    <source>
        <dbReference type="ARBA" id="ARBA00022723"/>
    </source>
</evidence>
<dbReference type="PROSITE" id="PS01053">
    <property type="entry name" value="ARGINASE_1"/>
    <property type="match status" value="1"/>
</dbReference>